<dbReference type="EMBL" id="JATAAI010000019">
    <property type="protein sequence ID" value="KAK1738982.1"/>
    <property type="molecule type" value="Genomic_DNA"/>
</dbReference>
<evidence type="ECO:0000313" key="3">
    <source>
        <dbReference type="Proteomes" id="UP001224775"/>
    </source>
</evidence>
<evidence type="ECO:0000313" key="2">
    <source>
        <dbReference type="EMBL" id="KAK1738982.1"/>
    </source>
</evidence>
<organism evidence="2 3">
    <name type="scientific">Skeletonema marinoi</name>
    <dbReference type="NCBI Taxonomy" id="267567"/>
    <lineage>
        <taxon>Eukaryota</taxon>
        <taxon>Sar</taxon>
        <taxon>Stramenopiles</taxon>
        <taxon>Ochrophyta</taxon>
        <taxon>Bacillariophyta</taxon>
        <taxon>Coscinodiscophyceae</taxon>
        <taxon>Thalassiosirophycidae</taxon>
        <taxon>Thalassiosirales</taxon>
        <taxon>Skeletonemataceae</taxon>
        <taxon>Skeletonema</taxon>
        <taxon>Skeletonema marinoi-dohrnii complex</taxon>
    </lineage>
</organism>
<proteinExistence type="predicted"/>
<feature type="compositionally biased region" description="Polar residues" evidence="1">
    <location>
        <begin position="1"/>
        <end position="11"/>
    </location>
</feature>
<dbReference type="AlphaFoldDB" id="A0AAD8Y4N3"/>
<comment type="caution">
    <text evidence="2">The sequence shown here is derived from an EMBL/GenBank/DDBJ whole genome shotgun (WGS) entry which is preliminary data.</text>
</comment>
<protein>
    <submittedName>
        <fullName evidence="2">Uncharacterized protein</fullName>
    </submittedName>
</protein>
<name>A0AAD8Y4N3_9STRA</name>
<gene>
    <name evidence="2" type="ORF">QTG54_010298</name>
</gene>
<accession>A0AAD8Y4N3</accession>
<reference evidence="2" key="1">
    <citation type="submission" date="2023-06" db="EMBL/GenBank/DDBJ databases">
        <title>Survivors Of The Sea: Transcriptome response of Skeletonema marinoi to long-term dormancy.</title>
        <authorList>
            <person name="Pinder M.I.M."/>
            <person name="Kourtchenko O."/>
            <person name="Robertson E.K."/>
            <person name="Larsson T."/>
            <person name="Maumus F."/>
            <person name="Osuna-Cruz C.M."/>
            <person name="Vancaester E."/>
            <person name="Stenow R."/>
            <person name="Vandepoele K."/>
            <person name="Ploug H."/>
            <person name="Bruchert V."/>
            <person name="Godhe A."/>
            <person name="Topel M."/>
        </authorList>
    </citation>
    <scope>NUCLEOTIDE SEQUENCE</scope>
    <source>
        <strain evidence="2">R05AC</strain>
    </source>
</reference>
<sequence length="161" mass="18251">MSETKPSTAAISNDGKKKRRSKVSFSEEVISKDKFGDGNKVLVEEEPGVFLSLLGQKKLLKPTKMKSMHSDGVEYDNLIVKIGLLKIGHRYRMIVPIPNRWGQDVNEDNEQQQEKHTHNNDEVKIIEDSFDDDLRGEIETEYTNTTNDTASSTPQHHAITI</sequence>
<feature type="region of interest" description="Disordered" evidence="1">
    <location>
        <begin position="1"/>
        <end position="25"/>
    </location>
</feature>
<evidence type="ECO:0000256" key="1">
    <source>
        <dbReference type="SAM" id="MobiDB-lite"/>
    </source>
</evidence>
<keyword evidence="3" id="KW-1185">Reference proteome</keyword>
<dbReference type="Proteomes" id="UP001224775">
    <property type="component" value="Unassembled WGS sequence"/>
</dbReference>